<dbReference type="GO" id="GO:0008270">
    <property type="term" value="F:zinc ion binding"/>
    <property type="evidence" value="ECO:0007669"/>
    <property type="project" value="UniProtKB-UniRule"/>
</dbReference>
<feature type="domain" description="Alpha-carbonic anhydrase" evidence="10">
    <location>
        <begin position="38"/>
        <end position="272"/>
    </location>
</feature>
<comment type="similarity">
    <text evidence="9">Belongs to the alpha-carbonic anhydrase family.</text>
</comment>
<dbReference type="GO" id="GO:0004089">
    <property type="term" value="F:carbonate dehydratase activity"/>
    <property type="evidence" value="ECO:0007669"/>
    <property type="project" value="UniProtKB-UniRule"/>
</dbReference>
<comment type="function">
    <text evidence="9">Reversible hydration of carbon dioxide.</text>
</comment>
<evidence type="ECO:0000256" key="4">
    <source>
        <dbReference type="ARBA" id="ARBA00022729"/>
    </source>
</evidence>
<accession>A0A9E7JTU1</accession>
<dbReference type="InterPro" id="IPR023561">
    <property type="entry name" value="Carbonic_anhydrase_a-class"/>
</dbReference>
<dbReference type="FunFam" id="3.10.200.10:FF:000007">
    <property type="entry name" value="Alpha carbonic anhydrase 3"/>
    <property type="match status" value="1"/>
</dbReference>
<gene>
    <name evidence="11" type="ORF">MUK42_00542</name>
</gene>
<proteinExistence type="inferred from homology"/>
<keyword evidence="4 9" id="KW-0732">Signal</keyword>
<dbReference type="SMART" id="SM01057">
    <property type="entry name" value="Carb_anhydrase"/>
    <property type="match status" value="1"/>
</dbReference>
<evidence type="ECO:0000256" key="7">
    <source>
        <dbReference type="ARBA" id="ARBA00023239"/>
    </source>
</evidence>
<evidence type="ECO:0000256" key="1">
    <source>
        <dbReference type="ARBA" id="ARBA00001947"/>
    </source>
</evidence>
<dbReference type="PANTHER" id="PTHR18952:SF253">
    <property type="entry name" value="OS08G0470200 PROTEIN"/>
    <property type="match status" value="1"/>
</dbReference>
<keyword evidence="3 9" id="KW-0479">Metal-binding</keyword>
<protein>
    <recommendedName>
        <fullName evidence="2 9">Carbonic anhydrase</fullName>
        <ecNumber evidence="2 9">4.2.1.1</ecNumber>
    </recommendedName>
</protein>
<dbReference type="SUPFAM" id="SSF51069">
    <property type="entry name" value="Carbonic anhydrase"/>
    <property type="match status" value="1"/>
</dbReference>
<dbReference type="PANTHER" id="PTHR18952">
    <property type="entry name" value="CARBONIC ANHYDRASE"/>
    <property type="match status" value="1"/>
</dbReference>
<dbReference type="Proteomes" id="UP001055439">
    <property type="component" value="Chromosome 3"/>
</dbReference>
<feature type="chain" id="PRO_5039744953" description="Carbonic anhydrase" evidence="9">
    <location>
        <begin position="24"/>
        <end position="278"/>
    </location>
</feature>
<comment type="catalytic activity">
    <reaction evidence="8 9">
        <text>hydrogencarbonate + H(+) = CO2 + H2O</text>
        <dbReference type="Rhea" id="RHEA:10748"/>
        <dbReference type="ChEBI" id="CHEBI:15377"/>
        <dbReference type="ChEBI" id="CHEBI:15378"/>
        <dbReference type="ChEBI" id="CHEBI:16526"/>
        <dbReference type="ChEBI" id="CHEBI:17544"/>
        <dbReference type="EC" id="4.2.1.1"/>
    </reaction>
</comment>
<evidence type="ECO:0000256" key="6">
    <source>
        <dbReference type="ARBA" id="ARBA00023180"/>
    </source>
</evidence>
<evidence type="ECO:0000256" key="9">
    <source>
        <dbReference type="RuleBase" id="RU367011"/>
    </source>
</evidence>
<dbReference type="OrthoDB" id="429145at2759"/>
<dbReference type="Pfam" id="PF00194">
    <property type="entry name" value="Carb_anhydrase"/>
    <property type="match status" value="1"/>
</dbReference>
<keyword evidence="12" id="KW-1185">Reference proteome</keyword>
<keyword evidence="6" id="KW-0325">Glycoprotein</keyword>
<evidence type="ECO:0000256" key="8">
    <source>
        <dbReference type="ARBA" id="ARBA00048348"/>
    </source>
</evidence>
<dbReference type="AlphaFoldDB" id="A0A9E7JTU1"/>
<dbReference type="CDD" id="cd03124">
    <property type="entry name" value="alpha_CA_prokaryotic_like"/>
    <property type="match status" value="1"/>
</dbReference>
<keyword evidence="7 9" id="KW-0456">Lyase</keyword>
<organism evidence="11 12">
    <name type="scientific">Musa troglodytarum</name>
    <name type="common">fe'i banana</name>
    <dbReference type="NCBI Taxonomy" id="320322"/>
    <lineage>
        <taxon>Eukaryota</taxon>
        <taxon>Viridiplantae</taxon>
        <taxon>Streptophyta</taxon>
        <taxon>Embryophyta</taxon>
        <taxon>Tracheophyta</taxon>
        <taxon>Spermatophyta</taxon>
        <taxon>Magnoliopsida</taxon>
        <taxon>Liliopsida</taxon>
        <taxon>Zingiberales</taxon>
        <taxon>Musaceae</taxon>
        <taxon>Musa</taxon>
    </lineage>
</organism>
<dbReference type="PROSITE" id="PS00162">
    <property type="entry name" value="ALPHA_CA_1"/>
    <property type="match status" value="1"/>
</dbReference>
<dbReference type="GO" id="GO:0006730">
    <property type="term" value="P:one-carbon metabolic process"/>
    <property type="evidence" value="ECO:0007669"/>
    <property type="project" value="TreeGrafter"/>
</dbReference>
<sequence>MEQHKLVVISSFVAFFLLQSTLAASQEVASLLPAEDEKEFSYETGSELGPEHWGEIHKEWVACGDGHMQSPIDLSHKRVRILPNLGHLRRSYRPAMAIVENRGHDIMLKWEDEAGALWINGTKYALKQLHWHSPSEHTINGRRYSLELHMVHESADKNIAVVGILYKMGRHDPFLAKLERYIKKIADKHDAEEVVGTVDPRHIRKGSRKYYRYMGSLTTPPCTEGVVWTIIKKVRTVSREQVALLREAVHDDSEMNARPTQQINGRIVGLYRPQQFQY</sequence>
<comment type="cofactor">
    <cofactor evidence="1 9">
        <name>Zn(2+)</name>
        <dbReference type="ChEBI" id="CHEBI:29105"/>
    </cofactor>
</comment>
<evidence type="ECO:0000256" key="5">
    <source>
        <dbReference type="ARBA" id="ARBA00022833"/>
    </source>
</evidence>
<dbReference type="InterPro" id="IPR001148">
    <property type="entry name" value="CA_dom"/>
</dbReference>
<evidence type="ECO:0000259" key="10">
    <source>
        <dbReference type="PROSITE" id="PS51144"/>
    </source>
</evidence>
<evidence type="ECO:0000313" key="11">
    <source>
        <dbReference type="EMBL" id="URD93375.1"/>
    </source>
</evidence>
<dbReference type="InterPro" id="IPR041891">
    <property type="entry name" value="Alpha_CA_prokaryot-like"/>
</dbReference>
<dbReference type="EC" id="4.2.1.1" evidence="2 9"/>
<evidence type="ECO:0000256" key="3">
    <source>
        <dbReference type="ARBA" id="ARBA00022723"/>
    </source>
</evidence>
<name>A0A9E7JTU1_9LILI</name>
<evidence type="ECO:0000313" key="12">
    <source>
        <dbReference type="Proteomes" id="UP001055439"/>
    </source>
</evidence>
<feature type="signal peptide" evidence="9">
    <location>
        <begin position="1"/>
        <end position="23"/>
    </location>
</feature>
<dbReference type="InterPro" id="IPR018338">
    <property type="entry name" value="Carbonic_anhydrase_a-class_CS"/>
</dbReference>
<evidence type="ECO:0000256" key="2">
    <source>
        <dbReference type="ARBA" id="ARBA00012925"/>
    </source>
</evidence>
<dbReference type="InterPro" id="IPR036398">
    <property type="entry name" value="CA_dom_sf"/>
</dbReference>
<dbReference type="Gene3D" id="3.10.200.10">
    <property type="entry name" value="Alpha carbonic anhydrase"/>
    <property type="match status" value="1"/>
</dbReference>
<dbReference type="PROSITE" id="PS51144">
    <property type="entry name" value="ALPHA_CA_2"/>
    <property type="match status" value="1"/>
</dbReference>
<dbReference type="EMBL" id="CP097505">
    <property type="protein sequence ID" value="URD93375.1"/>
    <property type="molecule type" value="Genomic_DNA"/>
</dbReference>
<keyword evidence="5 9" id="KW-0862">Zinc</keyword>
<reference evidence="11" key="1">
    <citation type="submission" date="2022-05" db="EMBL/GenBank/DDBJ databases">
        <title>The Musa troglodytarum L. genome provides insights into the mechanism of non-climacteric behaviour and enrichment of carotenoids.</title>
        <authorList>
            <person name="Wang J."/>
        </authorList>
    </citation>
    <scope>NUCLEOTIDE SEQUENCE</scope>
    <source>
        <tissue evidence="11">Leaf</tissue>
    </source>
</reference>